<gene>
    <name evidence="1" type="ORF">CHLRE_06g260976v5</name>
</gene>
<dbReference type="EMBL" id="CM008967">
    <property type="protein sequence ID" value="PNW81804.1"/>
    <property type="molecule type" value="Genomic_DNA"/>
</dbReference>
<dbReference type="RefSeq" id="XP_042923501.1">
    <property type="nucleotide sequence ID" value="XM_043062795.1"/>
</dbReference>
<evidence type="ECO:0000313" key="1">
    <source>
        <dbReference type="EMBL" id="PNW81804.1"/>
    </source>
</evidence>
<keyword evidence="2" id="KW-1185">Reference proteome</keyword>
<dbReference type="AlphaFoldDB" id="A0A2K3DMN2"/>
<protein>
    <submittedName>
        <fullName evidence="1">Uncharacterized protein</fullName>
    </submittedName>
</protein>
<name>A0A2K3DMN2_CHLRE</name>
<dbReference type="Proteomes" id="UP000006906">
    <property type="component" value="Chromosome 6"/>
</dbReference>
<dbReference type="InParanoid" id="A0A2K3DMN2"/>
<organism evidence="1 2">
    <name type="scientific">Chlamydomonas reinhardtii</name>
    <name type="common">Chlamydomonas smithii</name>
    <dbReference type="NCBI Taxonomy" id="3055"/>
    <lineage>
        <taxon>Eukaryota</taxon>
        <taxon>Viridiplantae</taxon>
        <taxon>Chlorophyta</taxon>
        <taxon>core chlorophytes</taxon>
        <taxon>Chlorophyceae</taxon>
        <taxon>CS clade</taxon>
        <taxon>Chlamydomonadales</taxon>
        <taxon>Chlamydomonadaceae</taxon>
        <taxon>Chlamydomonas</taxon>
    </lineage>
</organism>
<dbReference type="KEGG" id="cre:CHLRE_06g260976v5"/>
<dbReference type="Gramene" id="PNW81804">
    <property type="protein sequence ID" value="PNW81804"/>
    <property type="gene ID" value="CHLRE_06g260976v5"/>
</dbReference>
<reference evidence="1 2" key="1">
    <citation type="journal article" date="2007" name="Science">
        <title>The Chlamydomonas genome reveals the evolution of key animal and plant functions.</title>
        <authorList>
            <person name="Merchant S.S."/>
            <person name="Prochnik S.E."/>
            <person name="Vallon O."/>
            <person name="Harris E.H."/>
            <person name="Karpowicz S.J."/>
            <person name="Witman G.B."/>
            <person name="Terry A."/>
            <person name="Salamov A."/>
            <person name="Fritz-Laylin L.K."/>
            <person name="Marechal-Drouard L."/>
            <person name="Marshall W.F."/>
            <person name="Qu L.H."/>
            <person name="Nelson D.R."/>
            <person name="Sanderfoot A.A."/>
            <person name="Spalding M.H."/>
            <person name="Kapitonov V.V."/>
            <person name="Ren Q."/>
            <person name="Ferris P."/>
            <person name="Lindquist E."/>
            <person name="Shapiro H."/>
            <person name="Lucas S.M."/>
            <person name="Grimwood J."/>
            <person name="Schmutz J."/>
            <person name="Cardol P."/>
            <person name="Cerutti H."/>
            <person name="Chanfreau G."/>
            <person name="Chen C.L."/>
            <person name="Cognat V."/>
            <person name="Croft M.T."/>
            <person name="Dent R."/>
            <person name="Dutcher S."/>
            <person name="Fernandez E."/>
            <person name="Fukuzawa H."/>
            <person name="Gonzalez-Ballester D."/>
            <person name="Gonzalez-Halphen D."/>
            <person name="Hallmann A."/>
            <person name="Hanikenne M."/>
            <person name="Hippler M."/>
            <person name="Inwood W."/>
            <person name="Jabbari K."/>
            <person name="Kalanon M."/>
            <person name="Kuras R."/>
            <person name="Lefebvre P.A."/>
            <person name="Lemaire S.D."/>
            <person name="Lobanov A.V."/>
            <person name="Lohr M."/>
            <person name="Manuell A."/>
            <person name="Meier I."/>
            <person name="Mets L."/>
            <person name="Mittag M."/>
            <person name="Mittelmeier T."/>
            <person name="Moroney J.V."/>
            <person name="Moseley J."/>
            <person name="Napoli C."/>
            <person name="Nedelcu A.M."/>
            <person name="Niyogi K."/>
            <person name="Novoselov S.V."/>
            <person name="Paulsen I.T."/>
            <person name="Pazour G."/>
            <person name="Purton S."/>
            <person name="Ral J.P."/>
            <person name="Riano-Pachon D.M."/>
            <person name="Riekhof W."/>
            <person name="Rymarquis L."/>
            <person name="Schroda M."/>
            <person name="Stern D."/>
            <person name="Umen J."/>
            <person name="Willows R."/>
            <person name="Wilson N."/>
            <person name="Zimmer S.L."/>
            <person name="Allmer J."/>
            <person name="Balk J."/>
            <person name="Bisova K."/>
            <person name="Chen C.J."/>
            <person name="Elias M."/>
            <person name="Gendler K."/>
            <person name="Hauser C."/>
            <person name="Lamb M.R."/>
            <person name="Ledford H."/>
            <person name="Long J.C."/>
            <person name="Minagawa J."/>
            <person name="Page M.D."/>
            <person name="Pan J."/>
            <person name="Pootakham W."/>
            <person name="Roje S."/>
            <person name="Rose A."/>
            <person name="Stahlberg E."/>
            <person name="Terauchi A.M."/>
            <person name="Yang P."/>
            <person name="Ball S."/>
            <person name="Bowler C."/>
            <person name="Dieckmann C.L."/>
            <person name="Gladyshev V.N."/>
            <person name="Green P."/>
            <person name="Jorgensen R."/>
            <person name="Mayfield S."/>
            <person name="Mueller-Roeber B."/>
            <person name="Rajamani S."/>
            <person name="Sayre R.T."/>
            <person name="Brokstein P."/>
            <person name="Dubchak I."/>
            <person name="Goodstein D."/>
            <person name="Hornick L."/>
            <person name="Huang Y.W."/>
            <person name="Jhaveri J."/>
            <person name="Luo Y."/>
            <person name="Martinez D."/>
            <person name="Ngau W.C."/>
            <person name="Otillar B."/>
            <person name="Poliakov A."/>
            <person name="Porter A."/>
            <person name="Szajkowski L."/>
            <person name="Werner G."/>
            <person name="Zhou K."/>
            <person name="Grigoriev I.V."/>
            <person name="Rokhsar D.S."/>
            <person name="Grossman A.R."/>
        </authorList>
    </citation>
    <scope>NUCLEOTIDE SEQUENCE [LARGE SCALE GENOMIC DNA]</scope>
    <source>
        <strain evidence="2">CC-503</strain>
    </source>
</reference>
<sequence>MDPSLILRALAARHVALHQWTYTKRFCSKKSTTRSALVTGGALDRGSLAWARCRGQLAVRPWEEWVSWRPDSPAEAPHASG</sequence>
<accession>A0A2K3DMN2</accession>
<evidence type="ECO:0000313" key="2">
    <source>
        <dbReference type="Proteomes" id="UP000006906"/>
    </source>
</evidence>
<dbReference type="GeneID" id="66053607"/>
<proteinExistence type="predicted"/>